<organism evidence="13 14">
    <name type="scientific">Cupriavidus necator</name>
    <name type="common">Alcaligenes eutrophus</name>
    <name type="synonym">Ralstonia eutropha</name>
    <dbReference type="NCBI Taxonomy" id="106590"/>
    <lineage>
        <taxon>Bacteria</taxon>
        <taxon>Pseudomonadati</taxon>
        <taxon>Pseudomonadota</taxon>
        <taxon>Betaproteobacteria</taxon>
        <taxon>Burkholderiales</taxon>
        <taxon>Burkholderiaceae</taxon>
        <taxon>Cupriavidus</taxon>
    </lineage>
</organism>
<keyword evidence="4" id="KW-1134">Transmembrane beta strand</keyword>
<reference evidence="14" key="1">
    <citation type="submission" date="2017-02" db="EMBL/GenBank/DDBJ databases">
        <title>Complete genome sequence of Cupriavidus necator strain NH9, a 3-chlorobenzoate degrader.</title>
        <authorList>
            <person name="Moriuchi R."/>
            <person name="Dohra H."/>
            <person name="Ogawa N."/>
        </authorList>
    </citation>
    <scope>NUCLEOTIDE SEQUENCE [LARGE SCALE GENOMIC DNA]</scope>
    <source>
        <strain evidence="14">NH9</strain>
    </source>
</reference>
<keyword evidence="5" id="KW-0812">Transmembrane</keyword>
<name>A0A1U9UPG0_CUPNE</name>
<keyword evidence="10" id="KW-0998">Cell outer membrane</keyword>
<keyword evidence="8" id="KW-0626">Porin</keyword>
<dbReference type="InterPro" id="IPR033900">
    <property type="entry name" value="Gram_neg_porin_domain"/>
</dbReference>
<dbReference type="PANTHER" id="PTHR34501:SF9">
    <property type="entry name" value="MAJOR OUTER MEMBRANE PROTEIN P.IA"/>
    <property type="match status" value="1"/>
</dbReference>
<evidence type="ECO:0000256" key="8">
    <source>
        <dbReference type="ARBA" id="ARBA00023114"/>
    </source>
</evidence>
<keyword evidence="7" id="KW-0406">Ion transport</keyword>
<evidence type="ECO:0000313" key="13">
    <source>
        <dbReference type="EMBL" id="AQV94045.1"/>
    </source>
</evidence>
<dbReference type="GO" id="GO:0046930">
    <property type="term" value="C:pore complex"/>
    <property type="evidence" value="ECO:0007669"/>
    <property type="project" value="UniProtKB-KW"/>
</dbReference>
<dbReference type="InterPro" id="IPR050298">
    <property type="entry name" value="Gram-neg_bact_OMP"/>
</dbReference>
<evidence type="ECO:0000256" key="5">
    <source>
        <dbReference type="ARBA" id="ARBA00022692"/>
    </source>
</evidence>
<dbReference type="Gene3D" id="2.40.160.10">
    <property type="entry name" value="Porin"/>
    <property type="match status" value="1"/>
</dbReference>
<dbReference type="GO" id="GO:0006811">
    <property type="term" value="P:monoatomic ion transport"/>
    <property type="evidence" value="ECO:0007669"/>
    <property type="project" value="UniProtKB-KW"/>
</dbReference>
<dbReference type="GO" id="GO:0009279">
    <property type="term" value="C:cell outer membrane"/>
    <property type="evidence" value="ECO:0007669"/>
    <property type="project" value="UniProtKB-SubCell"/>
</dbReference>
<dbReference type="PROSITE" id="PS51257">
    <property type="entry name" value="PROKAR_LIPOPROTEIN"/>
    <property type="match status" value="1"/>
</dbReference>
<comment type="subcellular location">
    <subcellularLocation>
        <location evidence="1">Cell outer membrane</location>
        <topology evidence="1">Multi-pass membrane protein</topology>
    </subcellularLocation>
</comment>
<feature type="chain" id="PRO_5012301749" evidence="11">
    <location>
        <begin position="28"/>
        <end position="383"/>
    </location>
</feature>
<keyword evidence="6 11" id="KW-0732">Signal</keyword>
<dbReference type="CDD" id="cd00342">
    <property type="entry name" value="gram_neg_porins"/>
    <property type="match status" value="1"/>
</dbReference>
<dbReference type="PANTHER" id="PTHR34501">
    <property type="entry name" value="PROTEIN YDDL-RELATED"/>
    <property type="match status" value="1"/>
</dbReference>
<dbReference type="RefSeq" id="WP_423748777.1">
    <property type="nucleotide sequence ID" value="NZ_CP017757.2"/>
</dbReference>
<evidence type="ECO:0000256" key="7">
    <source>
        <dbReference type="ARBA" id="ARBA00023065"/>
    </source>
</evidence>
<dbReference type="AlphaFoldDB" id="A0A1U9UPG0"/>
<sequence>MKTTKWLDVRTIAPATLAILLSGAACAQTSVTLYGVMDMNIEYVNNMSSTGATVPAGQAAHRVAMLSGGVGGSRWGLRGVEDLGRGLQAVFVLESGFTADDGKLANSGRLFGRQAFVGLDSDYGKLTFGRQYTSIFDVFANFQAAAYQPQYEPVVAFVGRFFREDNTVKYTGKFGPVSAVAHWSFGVDTASAATAGEVPGNFRSGSAWGGAASYVAGPFGLALGYDEVRPPAVAGAAPGKNQKASAAVKYSANDFQLMAGYRWGRNQNAADAQTLRDNYYWIGGTYTFTPALESTLAYYYDDVKQVTNPVNGAFLGNIKNPWQVLFVTKYALSKRTSFYLSTAYSKNASLNFDTSVGGLGTGYYLGAGKNSQFGAALGFRHLF</sequence>
<evidence type="ECO:0000256" key="4">
    <source>
        <dbReference type="ARBA" id="ARBA00022452"/>
    </source>
</evidence>
<evidence type="ECO:0000256" key="1">
    <source>
        <dbReference type="ARBA" id="ARBA00004571"/>
    </source>
</evidence>
<proteinExistence type="predicted"/>
<feature type="domain" description="Porin" evidence="12">
    <location>
        <begin position="16"/>
        <end position="347"/>
    </location>
</feature>
<evidence type="ECO:0000256" key="11">
    <source>
        <dbReference type="SAM" id="SignalP"/>
    </source>
</evidence>
<gene>
    <name evidence="13" type="ORF">BJN34_09090</name>
</gene>
<evidence type="ECO:0000256" key="2">
    <source>
        <dbReference type="ARBA" id="ARBA00011233"/>
    </source>
</evidence>
<feature type="signal peptide" evidence="11">
    <location>
        <begin position="1"/>
        <end position="27"/>
    </location>
</feature>
<dbReference type="InterPro" id="IPR023614">
    <property type="entry name" value="Porin_dom_sf"/>
</dbReference>
<evidence type="ECO:0000256" key="3">
    <source>
        <dbReference type="ARBA" id="ARBA00022448"/>
    </source>
</evidence>
<comment type="subunit">
    <text evidence="2">Homotrimer.</text>
</comment>
<dbReference type="GO" id="GO:0015288">
    <property type="term" value="F:porin activity"/>
    <property type="evidence" value="ECO:0007669"/>
    <property type="project" value="UniProtKB-KW"/>
</dbReference>
<dbReference type="SUPFAM" id="SSF56935">
    <property type="entry name" value="Porins"/>
    <property type="match status" value="1"/>
</dbReference>
<protein>
    <submittedName>
        <fullName evidence="13">Porin</fullName>
    </submittedName>
</protein>
<keyword evidence="3" id="KW-0813">Transport</keyword>
<dbReference type="Proteomes" id="UP000189627">
    <property type="component" value="Chromosome 1"/>
</dbReference>
<evidence type="ECO:0000259" key="12">
    <source>
        <dbReference type="Pfam" id="PF13609"/>
    </source>
</evidence>
<dbReference type="Pfam" id="PF13609">
    <property type="entry name" value="Porin_4"/>
    <property type="match status" value="1"/>
</dbReference>
<dbReference type="EMBL" id="CP017757">
    <property type="protein sequence ID" value="AQV94045.1"/>
    <property type="molecule type" value="Genomic_DNA"/>
</dbReference>
<evidence type="ECO:0000313" key="14">
    <source>
        <dbReference type="Proteomes" id="UP000189627"/>
    </source>
</evidence>
<evidence type="ECO:0000256" key="10">
    <source>
        <dbReference type="ARBA" id="ARBA00023237"/>
    </source>
</evidence>
<evidence type="ECO:0000256" key="6">
    <source>
        <dbReference type="ARBA" id="ARBA00022729"/>
    </source>
</evidence>
<keyword evidence="9" id="KW-0472">Membrane</keyword>
<dbReference type="KEGG" id="cuh:BJN34_09090"/>
<evidence type="ECO:0000256" key="9">
    <source>
        <dbReference type="ARBA" id="ARBA00023136"/>
    </source>
</evidence>
<accession>A0A1U9UPG0</accession>